<dbReference type="Pfam" id="PF04264">
    <property type="entry name" value="YceI"/>
    <property type="match status" value="1"/>
</dbReference>
<dbReference type="SMART" id="SM00867">
    <property type="entry name" value="YceI"/>
    <property type="match status" value="1"/>
</dbReference>
<dbReference type="PANTHER" id="PTHR34406:SF1">
    <property type="entry name" value="PROTEIN YCEI"/>
    <property type="match status" value="1"/>
</dbReference>
<evidence type="ECO:0000313" key="4">
    <source>
        <dbReference type="Proteomes" id="UP000444318"/>
    </source>
</evidence>
<feature type="chain" id="PRO_5032459063" evidence="1">
    <location>
        <begin position="20"/>
        <end position="188"/>
    </location>
</feature>
<comment type="caution">
    <text evidence="3">The sequence shown here is derived from an EMBL/GenBank/DDBJ whole genome shotgun (WGS) entry which is preliminary data.</text>
</comment>
<name>A0A843SS10_9BURK</name>
<reference evidence="3 4" key="1">
    <citation type="submission" date="2019-10" db="EMBL/GenBank/DDBJ databases">
        <title>Two novel species isolated from a subtropical stream in China.</title>
        <authorList>
            <person name="Lu H."/>
        </authorList>
    </citation>
    <scope>NUCLEOTIDE SEQUENCE [LARGE SCALE GENOMIC DNA]</scope>
    <source>
        <strain evidence="3 4">FT103W</strain>
    </source>
</reference>
<keyword evidence="4" id="KW-1185">Reference proteome</keyword>
<dbReference type="AlphaFoldDB" id="A0A843SS10"/>
<evidence type="ECO:0000313" key="3">
    <source>
        <dbReference type="EMBL" id="MQA23747.1"/>
    </source>
</evidence>
<dbReference type="PANTHER" id="PTHR34406">
    <property type="entry name" value="PROTEIN YCEI"/>
    <property type="match status" value="1"/>
</dbReference>
<protein>
    <submittedName>
        <fullName evidence="3">Polyisoprenoid-binding protein</fullName>
    </submittedName>
</protein>
<gene>
    <name evidence="3" type="ORF">GEV01_29945</name>
</gene>
<accession>A0A843SS10</accession>
<evidence type="ECO:0000259" key="2">
    <source>
        <dbReference type="SMART" id="SM00867"/>
    </source>
</evidence>
<sequence length="188" mass="20384">MKKLLFPLFLLAAIPAIHAETLEIDPSHSAVAFSWNHHGISNPVARFEKIEGKLMLDGKDVTKSSVVVKLAMDGLHTAVPALDQRLKTAEFLDAAAYPEITFKSTRIEKGPMDTLKISGDLSLHGVTRPVVLNGKINKINMDPMAKASEAGFDAMVTLKRSDFGVSKFLTSVADELQVHMTISANSEG</sequence>
<dbReference type="RefSeq" id="WP_152809964.1">
    <property type="nucleotide sequence ID" value="NZ_WHUF01000013.1"/>
</dbReference>
<evidence type="ECO:0000256" key="1">
    <source>
        <dbReference type="SAM" id="SignalP"/>
    </source>
</evidence>
<feature type="domain" description="Lipid/polyisoprenoid-binding YceI-like" evidence="2">
    <location>
        <begin position="21"/>
        <end position="185"/>
    </location>
</feature>
<dbReference type="EMBL" id="WHUF01000013">
    <property type="protein sequence ID" value="MQA23747.1"/>
    <property type="molecule type" value="Genomic_DNA"/>
</dbReference>
<organism evidence="3 4">
    <name type="scientific">Rugamonas rivuli</name>
    <dbReference type="NCBI Taxonomy" id="2743358"/>
    <lineage>
        <taxon>Bacteria</taxon>
        <taxon>Pseudomonadati</taxon>
        <taxon>Pseudomonadota</taxon>
        <taxon>Betaproteobacteria</taxon>
        <taxon>Burkholderiales</taxon>
        <taxon>Oxalobacteraceae</taxon>
        <taxon>Telluria group</taxon>
        <taxon>Rugamonas</taxon>
    </lineage>
</organism>
<dbReference type="Proteomes" id="UP000444318">
    <property type="component" value="Unassembled WGS sequence"/>
</dbReference>
<keyword evidence="1" id="KW-0732">Signal</keyword>
<feature type="signal peptide" evidence="1">
    <location>
        <begin position="1"/>
        <end position="19"/>
    </location>
</feature>
<proteinExistence type="predicted"/>
<dbReference type="InterPro" id="IPR036761">
    <property type="entry name" value="TTHA0802/YceI-like_sf"/>
</dbReference>
<dbReference type="InterPro" id="IPR007372">
    <property type="entry name" value="Lipid/polyisoprenoid-bd_YceI"/>
</dbReference>
<dbReference type="SUPFAM" id="SSF101874">
    <property type="entry name" value="YceI-like"/>
    <property type="match status" value="1"/>
</dbReference>
<dbReference type="Gene3D" id="2.40.128.110">
    <property type="entry name" value="Lipid/polyisoprenoid-binding, YceI-like"/>
    <property type="match status" value="1"/>
</dbReference>